<keyword evidence="1" id="KW-0472">Membrane</keyword>
<feature type="transmembrane region" description="Helical" evidence="1">
    <location>
        <begin position="66"/>
        <end position="85"/>
    </location>
</feature>
<keyword evidence="1" id="KW-1133">Transmembrane helix</keyword>
<dbReference type="eggNOG" id="ENOG502N59I">
    <property type="taxonomic scope" value="Archaea"/>
</dbReference>
<dbReference type="RefSeq" id="WP_013866608.1">
    <property type="nucleotide sequence ID" value="NC_015636.1"/>
</dbReference>
<reference evidence="2" key="1">
    <citation type="submission" date="2011-05" db="EMBL/GenBank/DDBJ databases">
        <title>Complete sequence of chromosome of Methanothermococcus okinawensis IH1.</title>
        <authorList>
            <consortium name="US DOE Joint Genome Institute"/>
            <person name="Lucas S."/>
            <person name="Han J."/>
            <person name="Lapidus A."/>
            <person name="Cheng J.-F."/>
            <person name="Goodwin L."/>
            <person name="Pitluck S."/>
            <person name="Peters L."/>
            <person name="Mikhailova N."/>
            <person name="Held B."/>
            <person name="Han C."/>
            <person name="Tapia R."/>
            <person name="Land M."/>
            <person name="Hauser L."/>
            <person name="Kyrpides N."/>
            <person name="Ivanova N."/>
            <person name="Pagani I."/>
            <person name="Sieprawska-Lupa M."/>
            <person name="Takai K."/>
            <person name="Miyazaki J."/>
            <person name="Whitman W."/>
            <person name="Woyke T."/>
        </authorList>
    </citation>
    <scope>NUCLEOTIDE SEQUENCE</scope>
    <source>
        <strain evidence="2">IH1</strain>
    </source>
</reference>
<dbReference type="HOGENOM" id="CLU_2044444_0_0_2"/>
<organism evidence="2 3">
    <name type="scientific">Methanothermococcus okinawensis (strain DSM 14208 / JCM 11175 / IH1)</name>
    <dbReference type="NCBI Taxonomy" id="647113"/>
    <lineage>
        <taxon>Archaea</taxon>
        <taxon>Methanobacteriati</taxon>
        <taxon>Methanobacteriota</taxon>
        <taxon>Methanomada group</taxon>
        <taxon>Methanococci</taxon>
        <taxon>Methanococcales</taxon>
        <taxon>Methanococcaceae</taxon>
        <taxon>Methanothermococcus</taxon>
    </lineage>
</organism>
<feature type="transmembrane region" description="Helical" evidence="1">
    <location>
        <begin position="34"/>
        <end position="54"/>
    </location>
</feature>
<name>F8AL59_METOI</name>
<dbReference type="AlphaFoldDB" id="F8AL59"/>
<sequence>MNRNGLLFGIFLWIIIVVFLYMGFAIFPNKAYNYVCYSLTTISISTCCIIGLYLTNKDNLVIQKFLKIDIFWLFIGILLMIFEIILNKYHSYDMYLPLIIYFGRLISIYVDNDLSIINPK</sequence>
<evidence type="ECO:0000256" key="1">
    <source>
        <dbReference type="SAM" id="Phobius"/>
    </source>
</evidence>
<proteinExistence type="predicted"/>
<dbReference type="EMBL" id="CP002792">
    <property type="protein sequence ID" value="AEH06422.1"/>
    <property type="molecule type" value="Genomic_DNA"/>
</dbReference>
<dbReference type="Proteomes" id="UP000009296">
    <property type="component" value="Chromosome"/>
</dbReference>
<dbReference type="GeneID" id="10772560"/>
<evidence type="ECO:0000313" key="3">
    <source>
        <dbReference type="Proteomes" id="UP000009296"/>
    </source>
</evidence>
<evidence type="ECO:0000313" key="2">
    <source>
        <dbReference type="EMBL" id="AEH06422.1"/>
    </source>
</evidence>
<keyword evidence="1" id="KW-0812">Transmembrane</keyword>
<protein>
    <submittedName>
        <fullName evidence="2">Uncharacterized protein</fullName>
    </submittedName>
</protein>
<dbReference type="KEGG" id="mok:Metok_0438"/>
<keyword evidence="3" id="KW-1185">Reference proteome</keyword>
<feature type="transmembrane region" description="Helical" evidence="1">
    <location>
        <begin position="6"/>
        <end position="27"/>
    </location>
</feature>
<gene>
    <name evidence="2" type="ordered locus">Metok_0438</name>
</gene>
<accession>F8AL59</accession>